<accession>A0A2U0U6W5</accession>
<reference evidence="1 2" key="1">
    <citation type="submission" date="2018-05" db="EMBL/GenBank/DDBJ databases">
        <title>Genomic Encyclopedia of Type Strains, Phase IV (KMG-IV): sequencing the most valuable type-strain genomes for metagenomic binning, comparative biology and taxonomic classification.</title>
        <authorList>
            <person name="Goeker M."/>
        </authorList>
    </citation>
    <scope>NUCLEOTIDE SEQUENCE [LARGE SCALE GENOMIC DNA]</scope>
    <source>
        <strain evidence="1 2">DSM 100333</strain>
    </source>
</reference>
<dbReference type="AlphaFoldDB" id="A0A2U0U6W5"/>
<dbReference type="Proteomes" id="UP000245870">
    <property type="component" value="Unassembled WGS sequence"/>
</dbReference>
<proteinExistence type="predicted"/>
<evidence type="ECO:0000313" key="1">
    <source>
        <dbReference type="EMBL" id="PVX53362.1"/>
    </source>
</evidence>
<protein>
    <submittedName>
        <fullName evidence="1">Uncharacterized protein</fullName>
    </submittedName>
</protein>
<comment type="caution">
    <text evidence="1">The sequence shown here is derived from an EMBL/GenBank/DDBJ whole genome shotgun (WGS) entry which is preliminary data.</text>
</comment>
<organism evidence="1 2">
    <name type="scientific">Hallella colorans</name>
    <dbReference type="NCBI Taxonomy" id="1703337"/>
    <lineage>
        <taxon>Bacteria</taxon>
        <taxon>Pseudomonadati</taxon>
        <taxon>Bacteroidota</taxon>
        <taxon>Bacteroidia</taxon>
        <taxon>Bacteroidales</taxon>
        <taxon>Prevotellaceae</taxon>
        <taxon>Hallella</taxon>
    </lineage>
</organism>
<dbReference type="EMBL" id="QENY01000013">
    <property type="protein sequence ID" value="PVX53362.1"/>
    <property type="molecule type" value="Genomic_DNA"/>
</dbReference>
<gene>
    <name evidence="1" type="ORF">C7379_11324</name>
</gene>
<name>A0A2U0U6W5_9BACT</name>
<keyword evidence="2" id="KW-1185">Reference proteome</keyword>
<sequence length="37" mass="4186">MYAMTATTSKIIIARTRQLDIFLMMMSPTTMATKTNT</sequence>
<evidence type="ECO:0000313" key="2">
    <source>
        <dbReference type="Proteomes" id="UP000245870"/>
    </source>
</evidence>